<dbReference type="Proteomes" id="UP001190700">
    <property type="component" value="Unassembled WGS sequence"/>
</dbReference>
<gene>
    <name evidence="3" type="ORF">CYMTET_51611</name>
</gene>
<dbReference type="AlphaFoldDB" id="A0AAE0ETI0"/>
<feature type="transmembrane region" description="Helical" evidence="2">
    <location>
        <begin position="59"/>
        <end position="80"/>
    </location>
</feature>
<proteinExistence type="predicted"/>
<evidence type="ECO:0000256" key="1">
    <source>
        <dbReference type="SAM" id="MobiDB-lite"/>
    </source>
</evidence>
<name>A0AAE0ETI0_9CHLO</name>
<evidence type="ECO:0000313" key="3">
    <source>
        <dbReference type="EMBL" id="KAK3238375.1"/>
    </source>
</evidence>
<keyword evidence="4" id="KW-1185">Reference proteome</keyword>
<keyword evidence="2" id="KW-1133">Transmembrane helix</keyword>
<reference evidence="3 4" key="1">
    <citation type="journal article" date="2015" name="Genome Biol. Evol.">
        <title>Comparative Genomics of a Bacterivorous Green Alga Reveals Evolutionary Causalities and Consequences of Phago-Mixotrophic Mode of Nutrition.</title>
        <authorList>
            <person name="Burns J.A."/>
            <person name="Paasch A."/>
            <person name="Narechania A."/>
            <person name="Kim E."/>
        </authorList>
    </citation>
    <scope>NUCLEOTIDE SEQUENCE [LARGE SCALE GENOMIC DNA]</scope>
    <source>
        <strain evidence="3 4">PLY_AMNH</strain>
    </source>
</reference>
<feature type="region of interest" description="Disordered" evidence="1">
    <location>
        <begin position="86"/>
        <end position="109"/>
    </location>
</feature>
<protein>
    <recommendedName>
        <fullName evidence="5">Transmembrane protein</fullName>
    </recommendedName>
</protein>
<evidence type="ECO:0000313" key="4">
    <source>
        <dbReference type="Proteomes" id="UP001190700"/>
    </source>
</evidence>
<accession>A0AAE0ETI0</accession>
<sequence>MGGTRRTKEVALSGLVLTEDGTLSLRDHVDFISDDVWLLPSSPDAQGPAGKLFTRRSKLTLLSLAVMFTAFAITLSVLLAKPTARSESETMAENYSPPPETPNSMLVGN</sequence>
<organism evidence="3 4">
    <name type="scientific">Cymbomonas tetramitiformis</name>
    <dbReference type="NCBI Taxonomy" id="36881"/>
    <lineage>
        <taxon>Eukaryota</taxon>
        <taxon>Viridiplantae</taxon>
        <taxon>Chlorophyta</taxon>
        <taxon>Pyramimonadophyceae</taxon>
        <taxon>Pyramimonadales</taxon>
        <taxon>Pyramimonadaceae</taxon>
        <taxon>Cymbomonas</taxon>
    </lineage>
</organism>
<dbReference type="EMBL" id="LGRX02034236">
    <property type="protein sequence ID" value="KAK3238375.1"/>
    <property type="molecule type" value="Genomic_DNA"/>
</dbReference>
<comment type="caution">
    <text evidence="3">The sequence shown here is derived from an EMBL/GenBank/DDBJ whole genome shotgun (WGS) entry which is preliminary data.</text>
</comment>
<keyword evidence="2" id="KW-0472">Membrane</keyword>
<keyword evidence="2" id="KW-0812">Transmembrane</keyword>
<evidence type="ECO:0008006" key="5">
    <source>
        <dbReference type="Google" id="ProtNLM"/>
    </source>
</evidence>
<evidence type="ECO:0000256" key="2">
    <source>
        <dbReference type="SAM" id="Phobius"/>
    </source>
</evidence>